<keyword evidence="7" id="KW-1185">Reference proteome</keyword>
<dbReference type="Proteomes" id="UP001527925">
    <property type="component" value="Unassembled WGS sequence"/>
</dbReference>
<reference evidence="6 7" key="1">
    <citation type="submission" date="2023-09" db="EMBL/GenBank/DDBJ databases">
        <title>Pangenome analysis of Batrachochytrium dendrobatidis and related Chytrids.</title>
        <authorList>
            <person name="Yacoub M.N."/>
            <person name="Stajich J.E."/>
            <person name="James T.Y."/>
        </authorList>
    </citation>
    <scope>NUCLEOTIDE SEQUENCE [LARGE SCALE GENOMIC DNA]</scope>
    <source>
        <strain evidence="6 7">JEL0888</strain>
    </source>
</reference>
<name>A0ABR4N4N9_9FUNG</name>
<accession>A0ABR4N4N9</accession>
<evidence type="ECO:0008006" key="8">
    <source>
        <dbReference type="Google" id="ProtNLM"/>
    </source>
</evidence>
<evidence type="ECO:0000256" key="2">
    <source>
        <dbReference type="ARBA" id="ARBA00022692"/>
    </source>
</evidence>
<organism evidence="6 7">
    <name type="scientific">Polyrhizophydium stewartii</name>
    <dbReference type="NCBI Taxonomy" id="2732419"/>
    <lineage>
        <taxon>Eukaryota</taxon>
        <taxon>Fungi</taxon>
        <taxon>Fungi incertae sedis</taxon>
        <taxon>Chytridiomycota</taxon>
        <taxon>Chytridiomycota incertae sedis</taxon>
        <taxon>Chytridiomycetes</taxon>
        <taxon>Rhizophydiales</taxon>
        <taxon>Rhizophydiales incertae sedis</taxon>
        <taxon>Polyrhizophydium</taxon>
    </lineage>
</organism>
<evidence type="ECO:0000313" key="7">
    <source>
        <dbReference type="Proteomes" id="UP001527925"/>
    </source>
</evidence>
<dbReference type="InterPro" id="IPR019184">
    <property type="entry name" value="Uncharacterised_TM-17"/>
</dbReference>
<keyword evidence="2 5" id="KW-0812">Transmembrane</keyword>
<evidence type="ECO:0000256" key="4">
    <source>
        <dbReference type="ARBA" id="ARBA00023136"/>
    </source>
</evidence>
<evidence type="ECO:0000313" key="6">
    <source>
        <dbReference type="EMBL" id="KAL2914492.1"/>
    </source>
</evidence>
<proteinExistence type="predicted"/>
<evidence type="ECO:0000256" key="1">
    <source>
        <dbReference type="ARBA" id="ARBA00004141"/>
    </source>
</evidence>
<gene>
    <name evidence="6" type="ORF">HK105_206059</name>
</gene>
<keyword evidence="3 5" id="KW-1133">Transmembrane helix</keyword>
<comment type="caution">
    <text evidence="6">The sequence shown here is derived from an EMBL/GenBank/DDBJ whole genome shotgun (WGS) entry which is preliminary data.</text>
</comment>
<comment type="subcellular location">
    <subcellularLocation>
        <location evidence="1">Membrane</location>
        <topology evidence="1">Multi-pass membrane protein</topology>
    </subcellularLocation>
</comment>
<feature type="transmembrane region" description="Helical" evidence="5">
    <location>
        <begin position="39"/>
        <end position="61"/>
    </location>
</feature>
<keyword evidence="4 5" id="KW-0472">Membrane</keyword>
<protein>
    <recommendedName>
        <fullName evidence="8">NADH dehydrogenase subunit 4L</fullName>
    </recommendedName>
</protein>
<evidence type="ECO:0000256" key="5">
    <source>
        <dbReference type="SAM" id="Phobius"/>
    </source>
</evidence>
<dbReference type="Pfam" id="PF09799">
    <property type="entry name" value="Transmemb_17"/>
    <property type="match status" value="1"/>
</dbReference>
<evidence type="ECO:0000256" key="3">
    <source>
        <dbReference type="ARBA" id="ARBA00022989"/>
    </source>
</evidence>
<feature type="transmembrane region" description="Helical" evidence="5">
    <location>
        <begin position="7"/>
        <end position="27"/>
    </location>
</feature>
<sequence length="64" mass="6984">MEEMAPVVVFMVLTVISCIVHIFYMIWQSYVLLFDVVLNALSLALIVGELITGGLLIANLAKSG</sequence>
<dbReference type="EMBL" id="JADGIZ020000033">
    <property type="protein sequence ID" value="KAL2914492.1"/>
    <property type="molecule type" value="Genomic_DNA"/>
</dbReference>